<keyword evidence="1" id="KW-0175">Coiled coil</keyword>
<proteinExistence type="predicted"/>
<dbReference type="InterPro" id="IPR054797">
    <property type="entry name" value="Gas_vesic_GvpG_halobact"/>
</dbReference>
<name>A0A482T1B7_9EURY</name>
<dbReference type="NCBIfam" id="NF045779">
    <property type="entry name" value="gas_vesic_GvpG"/>
    <property type="match status" value="1"/>
</dbReference>
<evidence type="ECO:0000313" key="3">
    <source>
        <dbReference type="Proteomes" id="UP000294028"/>
    </source>
</evidence>
<accession>A0A482T1B7</accession>
<dbReference type="InterPro" id="IPR007804">
    <property type="entry name" value="GvpG"/>
</dbReference>
<evidence type="ECO:0000313" key="2">
    <source>
        <dbReference type="EMBL" id="RYJ08480.1"/>
    </source>
</evidence>
<feature type="coiled-coil region" evidence="1">
    <location>
        <begin position="44"/>
        <end position="78"/>
    </location>
</feature>
<dbReference type="EMBL" id="RZHH01000003">
    <property type="protein sequence ID" value="RYJ08480.1"/>
    <property type="molecule type" value="Genomic_DNA"/>
</dbReference>
<sequence length="83" mass="9804">MFLLDDLLVNPFLSLVDILHTMALDEMYDTEAIQDDIKENRLLYEIGERSKEEYQQRKQELESQLDTAKQVKSQMRGRVEIKG</sequence>
<dbReference type="Proteomes" id="UP000294028">
    <property type="component" value="Unassembled WGS sequence"/>
</dbReference>
<dbReference type="RefSeq" id="WP_129786389.1">
    <property type="nucleotide sequence ID" value="NZ_RZHH01000003.1"/>
</dbReference>
<gene>
    <name evidence="2" type="ORF">ELS19_18315</name>
</gene>
<reference evidence="2 3" key="1">
    <citation type="submission" date="2018-12" db="EMBL/GenBank/DDBJ databases">
        <title>Genome analysis provides insights into bioremediation potentialities of Halogeometricum borinquense strain N11.</title>
        <authorList>
            <person name="Najjari A."/>
            <person name="Youssef N."/>
            <person name="Fhoula I."/>
            <person name="Ben Dhia O."/>
            <person name="Mahjoubi M."/>
            <person name="Ouzari H.I."/>
            <person name="Cherif A."/>
        </authorList>
    </citation>
    <scope>NUCLEOTIDE SEQUENCE [LARGE SCALE GENOMIC DNA]</scope>
    <source>
        <strain evidence="2 3">N11</strain>
    </source>
</reference>
<evidence type="ECO:0000256" key="1">
    <source>
        <dbReference type="SAM" id="Coils"/>
    </source>
</evidence>
<dbReference type="AlphaFoldDB" id="A0A482T1B7"/>
<dbReference type="Pfam" id="PF05120">
    <property type="entry name" value="GvpG"/>
    <property type="match status" value="1"/>
</dbReference>
<comment type="caution">
    <text evidence="2">The sequence shown here is derived from an EMBL/GenBank/DDBJ whole genome shotgun (WGS) entry which is preliminary data.</text>
</comment>
<protein>
    <submittedName>
        <fullName evidence="2">Protein gvpG</fullName>
    </submittedName>
</protein>
<organism evidence="2 3">
    <name type="scientific">Halogeometricum borinquense</name>
    <dbReference type="NCBI Taxonomy" id="60847"/>
    <lineage>
        <taxon>Archaea</taxon>
        <taxon>Methanobacteriati</taxon>
        <taxon>Methanobacteriota</taxon>
        <taxon>Stenosarchaea group</taxon>
        <taxon>Halobacteria</taxon>
        <taxon>Halobacteriales</taxon>
        <taxon>Haloferacaceae</taxon>
        <taxon>Halogeometricum</taxon>
    </lineage>
</organism>